<sequence>MRRLEDIPDYFRKYRRGRRRKAEGGADDTSDSDTDYHDSEGGATPPRRQSQRGRAGSSGGGARGGAAAARARAASTSQVMTHAPPPAQDASAGPASFFGLPMPGLPLFNAWRNRAASAPHIHGRSDGGAELQDGAMGMAAPAPALPFNILGLGLGSGGAGPSDGGAAALPLSTAGGHPMGQYGAPPGPKGAHMLPPLGQHMLPPIDVSGAADPHHAQHMPYGHAPPFMQGPGSGPGDREPSFGGGMGMAMGMGDAGAHSAGGAPVGSADGSLGHAGGAASGPGPAQGAGPSGGVVPLDSAMLMQLPSAALPPDMQISGQRSVLGRLFPRNSTLKLMHSLFDRWAAQDPEGDNGGAGPSGQSAGAYGAPGGPLPVPPYGQAPPGQREQWGAPPPPPQQGPRQAQGGAYGASGGPPVEAVAYITPGPGQGYPFGAAAFPASTTATVSSGGGSSWLGKRPRDESTGSGPSRKLQKGLSGMFAPLLSMVSFGRRNPSAGSAAATANAAAAGAAVTGSDATAVTGPGGSRGGGGGGTFSLGLDVPSIPDGGGLLSALDSKIFDELPSLTDGDALAQLVEQAAAAAAADGGQQQRLQQGGMGAGPSQAETEDRGLTGDLADQAGITSVSRESHLPTPFVVPEMQERVAPSSQGGAGAPPALLGGIKQEDLGAFGGAAGPEGGWQDTVAQPGNGAGQEQAQGQGQDAGGGSLLFRLSSTMSDYFRHLGGWGR</sequence>
<comment type="caution">
    <text evidence="2">The sequence shown here is derived from an EMBL/GenBank/DDBJ whole genome shotgun (WGS) entry which is preliminary data.</text>
</comment>
<evidence type="ECO:0000313" key="3">
    <source>
        <dbReference type="Proteomes" id="UP000612055"/>
    </source>
</evidence>
<evidence type="ECO:0000313" key="2">
    <source>
        <dbReference type="EMBL" id="KAG2498426.1"/>
    </source>
</evidence>
<feature type="compositionally biased region" description="Pro residues" evidence="1">
    <location>
        <begin position="370"/>
        <end position="379"/>
    </location>
</feature>
<dbReference type="Proteomes" id="UP000612055">
    <property type="component" value="Unassembled WGS sequence"/>
</dbReference>
<feature type="region of interest" description="Disordered" evidence="1">
    <location>
        <begin position="1"/>
        <end position="95"/>
    </location>
</feature>
<feature type="compositionally biased region" description="Low complexity" evidence="1">
    <location>
        <begin position="256"/>
        <end position="272"/>
    </location>
</feature>
<name>A0A835YCR2_9CHLO</name>
<organism evidence="2 3">
    <name type="scientific">Edaphochlamys debaryana</name>
    <dbReference type="NCBI Taxonomy" id="47281"/>
    <lineage>
        <taxon>Eukaryota</taxon>
        <taxon>Viridiplantae</taxon>
        <taxon>Chlorophyta</taxon>
        <taxon>core chlorophytes</taxon>
        <taxon>Chlorophyceae</taxon>
        <taxon>CS clade</taxon>
        <taxon>Chlamydomonadales</taxon>
        <taxon>Chlamydomonadales incertae sedis</taxon>
        <taxon>Edaphochlamys</taxon>
    </lineage>
</organism>
<dbReference type="EMBL" id="JAEHOE010000010">
    <property type="protein sequence ID" value="KAG2498426.1"/>
    <property type="molecule type" value="Genomic_DNA"/>
</dbReference>
<feature type="region of interest" description="Disordered" evidence="1">
    <location>
        <begin position="345"/>
        <end position="411"/>
    </location>
</feature>
<feature type="compositionally biased region" description="Gly residues" evidence="1">
    <location>
        <begin position="273"/>
        <end position="292"/>
    </location>
</feature>
<feature type="region of interest" description="Disordered" evidence="1">
    <location>
        <begin position="256"/>
        <end position="293"/>
    </location>
</feature>
<dbReference type="AlphaFoldDB" id="A0A835YCR2"/>
<feature type="compositionally biased region" description="Low complexity" evidence="1">
    <location>
        <begin position="682"/>
        <end position="697"/>
    </location>
</feature>
<accession>A0A835YCR2</accession>
<protein>
    <submittedName>
        <fullName evidence="2">Uncharacterized protein</fullName>
    </submittedName>
</protein>
<proteinExistence type="predicted"/>
<feature type="region of interest" description="Disordered" evidence="1">
    <location>
        <begin position="583"/>
        <end position="607"/>
    </location>
</feature>
<feature type="region of interest" description="Disordered" evidence="1">
    <location>
        <begin position="440"/>
        <end position="472"/>
    </location>
</feature>
<reference evidence="2" key="1">
    <citation type="journal article" date="2020" name="bioRxiv">
        <title>Comparative genomics of Chlamydomonas.</title>
        <authorList>
            <person name="Craig R.J."/>
            <person name="Hasan A.R."/>
            <person name="Ness R.W."/>
            <person name="Keightley P.D."/>
        </authorList>
    </citation>
    <scope>NUCLEOTIDE SEQUENCE</scope>
    <source>
        <strain evidence="2">CCAP 11/70</strain>
    </source>
</reference>
<dbReference type="OrthoDB" id="549559at2759"/>
<feature type="compositionally biased region" description="Basic and acidic residues" evidence="1">
    <location>
        <begin position="1"/>
        <end position="12"/>
    </location>
</feature>
<feature type="compositionally biased region" description="Low complexity" evidence="1">
    <location>
        <begin position="583"/>
        <end position="592"/>
    </location>
</feature>
<keyword evidence="3" id="KW-1185">Reference proteome</keyword>
<gene>
    <name evidence="2" type="ORF">HYH03_003684</name>
</gene>
<evidence type="ECO:0000256" key="1">
    <source>
        <dbReference type="SAM" id="MobiDB-lite"/>
    </source>
</evidence>
<feature type="compositionally biased region" description="Low complexity" evidence="1">
    <location>
        <begin position="65"/>
        <end position="75"/>
    </location>
</feature>
<feature type="region of interest" description="Disordered" evidence="1">
    <location>
        <begin position="667"/>
        <end position="704"/>
    </location>
</feature>